<keyword evidence="5" id="KW-0560">Oxidoreductase</keyword>
<dbReference type="InterPro" id="IPR002328">
    <property type="entry name" value="ADH_Zn_CS"/>
</dbReference>
<sequence>MYQQMKAIVYKGTPGVKELLSIPVPTIQAATDAVVKLSYTTICGSDLHIISGHVADMQKPLTVLGHEGIGIVESIGDKVSNFKVGDKVLISCITSCGSCVYCKKGLQSHCMDGGWILGHNINGTQAEYVRIPHADNSLYNIKRYEGSIKDEALLMLSDILPTGNEMGAVNGRIDRGDVVAIVGCGSVGISALIASKTYDPKSVIMIDFDDERLKVAKEFFGADYVLNPGKVNVKEEIMKITSELNIQSREGLDAGVDVAIECVGIPATFQTCQDIIAPGGRIANVGVHGVKVDLQLQDLWIKNIQIATGLVNANTTPDLLKKIESGELEPSRLVTHHFKFSEVLKAYEVFKNSSQEKCIKVFLEFDQ</sequence>
<evidence type="ECO:0000256" key="4">
    <source>
        <dbReference type="ARBA" id="ARBA00022833"/>
    </source>
</evidence>
<protein>
    <recommendedName>
        <fullName evidence="7">Enoyl reductase (ER) domain-containing protein</fullName>
    </recommendedName>
</protein>
<keyword evidence="9" id="KW-1185">Reference proteome</keyword>
<dbReference type="SMART" id="SM00829">
    <property type="entry name" value="PKS_ER"/>
    <property type="match status" value="1"/>
</dbReference>
<dbReference type="InterPro" id="IPR013154">
    <property type="entry name" value="ADH-like_N"/>
</dbReference>
<gene>
    <name evidence="8" type="ORF">WICPIJ_004935</name>
</gene>
<keyword evidence="3 6" id="KW-0479">Metal-binding</keyword>
<dbReference type="Gene3D" id="3.90.180.10">
    <property type="entry name" value="Medium-chain alcohol dehydrogenases, catalytic domain"/>
    <property type="match status" value="1"/>
</dbReference>
<name>A0A9P8TMF5_WICPI</name>
<keyword evidence="4 6" id="KW-0862">Zinc</keyword>
<comment type="cofactor">
    <cofactor evidence="1 6">
        <name>Zn(2+)</name>
        <dbReference type="ChEBI" id="CHEBI:29105"/>
    </cofactor>
</comment>
<dbReference type="InterPro" id="IPR011032">
    <property type="entry name" value="GroES-like_sf"/>
</dbReference>
<evidence type="ECO:0000256" key="2">
    <source>
        <dbReference type="ARBA" id="ARBA00008072"/>
    </source>
</evidence>
<dbReference type="SUPFAM" id="SSF50129">
    <property type="entry name" value="GroES-like"/>
    <property type="match status" value="1"/>
</dbReference>
<dbReference type="InterPro" id="IPR036291">
    <property type="entry name" value="NAD(P)-bd_dom_sf"/>
</dbReference>
<reference evidence="8" key="2">
    <citation type="submission" date="2021-01" db="EMBL/GenBank/DDBJ databases">
        <authorList>
            <person name="Schikora-Tamarit M.A."/>
        </authorList>
    </citation>
    <scope>NUCLEOTIDE SEQUENCE</scope>
    <source>
        <strain evidence="8">CBS2887</strain>
    </source>
</reference>
<dbReference type="SUPFAM" id="SSF51735">
    <property type="entry name" value="NAD(P)-binding Rossmann-fold domains"/>
    <property type="match status" value="1"/>
</dbReference>
<evidence type="ECO:0000256" key="6">
    <source>
        <dbReference type="RuleBase" id="RU361277"/>
    </source>
</evidence>
<proteinExistence type="inferred from homology"/>
<dbReference type="CDD" id="cd08286">
    <property type="entry name" value="FDH_like_ADH2"/>
    <property type="match status" value="1"/>
</dbReference>
<evidence type="ECO:0000313" key="9">
    <source>
        <dbReference type="Proteomes" id="UP000774326"/>
    </source>
</evidence>
<dbReference type="PROSITE" id="PS00059">
    <property type="entry name" value="ADH_ZINC"/>
    <property type="match status" value="1"/>
</dbReference>
<dbReference type="Pfam" id="PF00107">
    <property type="entry name" value="ADH_zinc_N"/>
    <property type="match status" value="1"/>
</dbReference>
<evidence type="ECO:0000313" key="8">
    <source>
        <dbReference type="EMBL" id="KAH3684095.1"/>
    </source>
</evidence>
<dbReference type="EMBL" id="JAEUBG010002725">
    <property type="protein sequence ID" value="KAH3684095.1"/>
    <property type="molecule type" value="Genomic_DNA"/>
</dbReference>
<evidence type="ECO:0000256" key="1">
    <source>
        <dbReference type="ARBA" id="ARBA00001947"/>
    </source>
</evidence>
<organism evidence="8 9">
    <name type="scientific">Wickerhamomyces pijperi</name>
    <name type="common">Yeast</name>
    <name type="synonym">Pichia pijperi</name>
    <dbReference type="NCBI Taxonomy" id="599730"/>
    <lineage>
        <taxon>Eukaryota</taxon>
        <taxon>Fungi</taxon>
        <taxon>Dikarya</taxon>
        <taxon>Ascomycota</taxon>
        <taxon>Saccharomycotina</taxon>
        <taxon>Saccharomycetes</taxon>
        <taxon>Phaffomycetales</taxon>
        <taxon>Wickerhamomycetaceae</taxon>
        <taxon>Wickerhamomyces</taxon>
    </lineage>
</organism>
<dbReference type="PANTHER" id="PTHR42813">
    <property type="entry name" value="ZINC-TYPE ALCOHOL DEHYDROGENASE-LIKE"/>
    <property type="match status" value="1"/>
</dbReference>
<dbReference type="Gene3D" id="3.40.50.720">
    <property type="entry name" value="NAD(P)-binding Rossmann-like Domain"/>
    <property type="match status" value="1"/>
</dbReference>
<comment type="similarity">
    <text evidence="2 6">Belongs to the zinc-containing alcohol dehydrogenase family.</text>
</comment>
<evidence type="ECO:0000256" key="5">
    <source>
        <dbReference type="ARBA" id="ARBA00023002"/>
    </source>
</evidence>
<dbReference type="AlphaFoldDB" id="A0A9P8TMF5"/>
<comment type="caution">
    <text evidence="8">The sequence shown here is derived from an EMBL/GenBank/DDBJ whole genome shotgun (WGS) entry which is preliminary data.</text>
</comment>
<dbReference type="Proteomes" id="UP000774326">
    <property type="component" value="Unassembled WGS sequence"/>
</dbReference>
<dbReference type="PANTHER" id="PTHR42813:SF4">
    <property type="entry name" value="NADP-DEPENDENT ISOPROPANOL DEHYDROGENASE"/>
    <property type="match status" value="1"/>
</dbReference>
<evidence type="ECO:0000256" key="3">
    <source>
        <dbReference type="ARBA" id="ARBA00022723"/>
    </source>
</evidence>
<accession>A0A9P8TMF5</accession>
<dbReference type="Pfam" id="PF08240">
    <property type="entry name" value="ADH_N"/>
    <property type="match status" value="1"/>
</dbReference>
<dbReference type="InterPro" id="IPR020843">
    <property type="entry name" value="ER"/>
</dbReference>
<evidence type="ECO:0000259" key="7">
    <source>
        <dbReference type="SMART" id="SM00829"/>
    </source>
</evidence>
<dbReference type="GO" id="GO:0016491">
    <property type="term" value="F:oxidoreductase activity"/>
    <property type="evidence" value="ECO:0007669"/>
    <property type="project" value="UniProtKB-KW"/>
</dbReference>
<dbReference type="InterPro" id="IPR013149">
    <property type="entry name" value="ADH-like_C"/>
</dbReference>
<dbReference type="GO" id="GO:0008270">
    <property type="term" value="F:zinc ion binding"/>
    <property type="evidence" value="ECO:0007669"/>
    <property type="project" value="InterPro"/>
</dbReference>
<reference evidence="8" key="1">
    <citation type="journal article" date="2021" name="Open Biol.">
        <title>Shared evolutionary footprints suggest mitochondrial oxidative damage underlies multiple complex I losses in fungi.</title>
        <authorList>
            <person name="Schikora-Tamarit M.A."/>
            <person name="Marcet-Houben M."/>
            <person name="Nosek J."/>
            <person name="Gabaldon T."/>
        </authorList>
    </citation>
    <scope>NUCLEOTIDE SEQUENCE</scope>
    <source>
        <strain evidence="8">CBS2887</strain>
    </source>
</reference>
<feature type="domain" description="Enoyl reductase (ER)" evidence="7">
    <location>
        <begin position="12"/>
        <end position="363"/>
    </location>
</feature>
<dbReference type="OrthoDB" id="3941538at2759"/>